<accession>A0A023EDD0</accession>
<name>A0A023EDD0_AEDAL</name>
<reference evidence="1" key="1">
    <citation type="journal article" date="2014" name="PLoS Negl. Trop. Dis.">
        <title>Identification and characterization of seminal fluid proteins in the Asian tiger mosquito, Aedes albopictus.</title>
        <authorList>
            <person name="Boes K.E."/>
            <person name="Ribeiro J.M."/>
            <person name="Wong A."/>
            <person name="Harrington L.C."/>
            <person name="Wolfner M.F."/>
            <person name="Sirot L.K."/>
        </authorList>
    </citation>
    <scope>NUCLEOTIDE SEQUENCE</scope>
    <source>
        <tissue evidence="1">Reproductive organs</tissue>
    </source>
</reference>
<dbReference type="AlphaFoldDB" id="A0A023EDD0"/>
<evidence type="ECO:0000313" key="1">
    <source>
        <dbReference type="EMBL" id="JAC06856.1"/>
    </source>
</evidence>
<sequence>MSGLLLSLIFRNPGFSSVHLKLKSRSMALTRCLMMGIPSAECSPRPVMMNSSLYCCRREVSFRACSAKNISKHRSASSECR</sequence>
<protein>
    <submittedName>
        <fullName evidence="1">Putative nedd4 binding protein 2</fullName>
    </submittedName>
</protein>
<dbReference type="EMBL" id="GAPW01006742">
    <property type="protein sequence ID" value="JAC06856.1"/>
    <property type="molecule type" value="mRNA"/>
</dbReference>
<organism evidence="1">
    <name type="scientific">Aedes albopictus</name>
    <name type="common">Asian tiger mosquito</name>
    <name type="synonym">Stegomyia albopicta</name>
    <dbReference type="NCBI Taxonomy" id="7160"/>
    <lineage>
        <taxon>Eukaryota</taxon>
        <taxon>Metazoa</taxon>
        <taxon>Ecdysozoa</taxon>
        <taxon>Arthropoda</taxon>
        <taxon>Hexapoda</taxon>
        <taxon>Insecta</taxon>
        <taxon>Pterygota</taxon>
        <taxon>Neoptera</taxon>
        <taxon>Endopterygota</taxon>
        <taxon>Diptera</taxon>
        <taxon>Nematocera</taxon>
        <taxon>Culicoidea</taxon>
        <taxon>Culicidae</taxon>
        <taxon>Culicinae</taxon>
        <taxon>Aedini</taxon>
        <taxon>Aedes</taxon>
        <taxon>Stegomyia</taxon>
    </lineage>
</organism>
<proteinExistence type="evidence at transcript level"/>